<name>A0AAP0BZA1_9ASPA</name>
<accession>A0AAP0BZA1</accession>
<organism evidence="2 3">
    <name type="scientific">Platanthera zijinensis</name>
    <dbReference type="NCBI Taxonomy" id="2320716"/>
    <lineage>
        <taxon>Eukaryota</taxon>
        <taxon>Viridiplantae</taxon>
        <taxon>Streptophyta</taxon>
        <taxon>Embryophyta</taxon>
        <taxon>Tracheophyta</taxon>
        <taxon>Spermatophyta</taxon>
        <taxon>Magnoliopsida</taxon>
        <taxon>Liliopsida</taxon>
        <taxon>Asparagales</taxon>
        <taxon>Orchidaceae</taxon>
        <taxon>Orchidoideae</taxon>
        <taxon>Orchideae</taxon>
        <taxon>Orchidinae</taxon>
        <taxon>Platanthera</taxon>
    </lineage>
</organism>
<reference evidence="2 3" key="1">
    <citation type="journal article" date="2022" name="Nat. Plants">
        <title>Genomes of leafy and leafless Platanthera orchids illuminate the evolution of mycoheterotrophy.</title>
        <authorList>
            <person name="Li M.H."/>
            <person name="Liu K.W."/>
            <person name="Li Z."/>
            <person name="Lu H.C."/>
            <person name="Ye Q.L."/>
            <person name="Zhang D."/>
            <person name="Wang J.Y."/>
            <person name="Li Y.F."/>
            <person name="Zhong Z.M."/>
            <person name="Liu X."/>
            <person name="Yu X."/>
            <person name="Liu D.K."/>
            <person name="Tu X.D."/>
            <person name="Liu B."/>
            <person name="Hao Y."/>
            <person name="Liao X.Y."/>
            <person name="Jiang Y.T."/>
            <person name="Sun W.H."/>
            <person name="Chen J."/>
            <person name="Chen Y.Q."/>
            <person name="Ai Y."/>
            <person name="Zhai J.W."/>
            <person name="Wu S.S."/>
            <person name="Zhou Z."/>
            <person name="Hsiao Y.Y."/>
            <person name="Wu W.L."/>
            <person name="Chen Y.Y."/>
            <person name="Lin Y.F."/>
            <person name="Hsu J.L."/>
            <person name="Li C.Y."/>
            <person name="Wang Z.W."/>
            <person name="Zhao X."/>
            <person name="Zhong W.Y."/>
            <person name="Ma X.K."/>
            <person name="Ma L."/>
            <person name="Huang J."/>
            <person name="Chen G.Z."/>
            <person name="Huang M.Z."/>
            <person name="Huang L."/>
            <person name="Peng D.H."/>
            <person name="Luo Y.B."/>
            <person name="Zou S.Q."/>
            <person name="Chen S.P."/>
            <person name="Lan S."/>
            <person name="Tsai W.C."/>
            <person name="Van de Peer Y."/>
            <person name="Liu Z.J."/>
        </authorList>
    </citation>
    <scope>NUCLEOTIDE SEQUENCE [LARGE SCALE GENOMIC DNA]</scope>
    <source>
        <strain evidence="2">Lor287</strain>
    </source>
</reference>
<dbReference type="InterPro" id="IPR019269">
    <property type="entry name" value="BLOC1_su2"/>
</dbReference>
<dbReference type="Proteomes" id="UP001418222">
    <property type="component" value="Unassembled WGS sequence"/>
</dbReference>
<evidence type="ECO:0000313" key="2">
    <source>
        <dbReference type="EMBL" id="KAK8955094.1"/>
    </source>
</evidence>
<keyword evidence="3" id="KW-1185">Reference proteome</keyword>
<dbReference type="Pfam" id="PF10046">
    <property type="entry name" value="BLOC1_2"/>
    <property type="match status" value="1"/>
</dbReference>
<gene>
    <name evidence="2" type="primary">BLOS2</name>
    <name evidence="2" type="ORF">KSP39_PZI002767</name>
</gene>
<dbReference type="PANTHER" id="PTHR47882">
    <property type="entry name" value="BIOGENESIS OF LYSOSOME-RELATED ORGANELLES COMPLEX 1 SUBUNIT 2"/>
    <property type="match status" value="1"/>
</dbReference>
<comment type="caution">
    <text evidence="2">The sequence shown here is derived from an EMBL/GenBank/DDBJ whole genome shotgun (WGS) entry which is preliminary data.</text>
</comment>
<evidence type="ECO:0000313" key="3">
    <source>
        <dbReference type="Proteomes" id="UP001418222"/>
    </source>
</evidence>
<comment type="similarity">
    <text evidence="1">Belongs to the BLOC1S2 family.</text>
</comment>
<dbReference type="EMBL" id="JBBWWQ010000002">
    <property type="protein sequence ID" value="KAK8955094.1"/>
    <property type="molecule type" value="Genomic_DNA"/>
</dbReference>
<sequence>MAEAGRGSEINQRNKLADSLARLFTDISAMVKADLEGTNNQLLLLEKMNERVTREYSGFGDVVSGLRVFVEQLNEKNHGFDDYISQIDVIDRQVADFEAVVSMLDNQSLNSLMEIRTLISRAHIHIFALEALVELLIQDRER</sequence>
<evidence type="ECO:0000256" key="1">
    <source>
        <dbReference type="ARBA" id="ARBA00008468"/>
    </source>
</evidence>
<proteinExistence type="inferred from homology"/>
<dbReference type="PANTHER" id="PTHR47882:SF1">
    <property type="entry name" value="BIOGENESIS OF LYSOSOME-RELATED ORGANELLES COMPLEX 1 SUBUNIT 2"/>
    <property type="match status" value="1"/>
</dbReference>
<dbReference type="AlphaFoldDB" id="A0AAP0BZA1"/>
<protein>
    <submittedName>
        <fullName evidence="2">Biogenesis of lysosome-related organelles complex 1 subunit 2</fullName>
    </submittedName>
</protein>